<evidence type="ECO:0000313" key="4">
    <source>
        <dbReference type="Proteomes" id="UP001215598"/>
    </source>
</evidence>
<dbReference type="InterPro" id="IPR006598">
    <property type="entry name" value="CAP10"/>
</dbReference>
<dbReference type="Proteomes" id="UP001215598">
    <property type="component" value="Unassembled WGS sequence"/>
</dbReference>
<accession>A0AAD7HNA8</accession>
<dbReference type="PANTHER" id="PTHR12203">
    <property type="entry name" value="KDEL LYS-ASP-GLU-LEU CONTAINING - RELATED"/>
    <property type="match status" value="1"/>
</dbReference>
<name>A0AAD7HNA8_9AGAR</name>
<dbReference type="AlphaFoldDB" id="A0AAD7HNA8"/>
<dbReference type="PANTHER" id="PTHR12203:SF118">
    <property type="entry name" value="BETA-1,2-XYLOSYLTRANSFERASE 1"/>
    <property type="match status" value="1"/>
</dbReference>
<comment type="caution">
    <text evidence="3">The sequence shown here is derived from an EMBL/GenBank/DDBJ whole genome shotgun (WGS) entry which is preliminary data.</text>
</comment>
<dbReference type="InterPro" id="IPR051091">
    <property type="entry name" value="O-Glucosyltr/Glycosyltrsf_90"/>
</dbReference>
<protein>
    <recommendedName>
        <fullName evidence="2">Glycosyl transferase CAP10 domain-containing protein</fullName>
    </recommendedName>
</protein>
<dbReference type="EMBL" id="JARKIB010000209">
    <property type="protein sequence ID" value="KAJ7723685.1"/>
    <property type="molecule type" value="Genomic_DNA"/>
</dbReference>
<organism evidence="3 4">
    <name type="scientific">Mycena metata</name>
    <dbReference type="NCBI Taxonomy" id="1033252"/>
    <lineage>
        <taxon>Eukaryota</taxon>
        <taxon>Fungi</taxon>
        <taxon>Dikarya</taxon>
        <taxon>Basidiomycota</taxon>
        <taxon>Agaricomycotina</taxon>
        <taxon>Agaricomycetes</taxon>
        <taxon>Agaricomycetidae</taxon>
        <taxon>Agaricales</taxon>
        <taxon>Marasmiineae</taxon>
        <taxon>Mycenaceae</taxon>
        <taxon>Mycena</taxon>
    </lineage>
</organism>
<dbReference type="Pfam" id="PF05686">
    <property type="entry name" value="Glyco_transf_90"/>
    <property type="match status" value="1"/>
</dbReference>
<proteinExistence type="predicted"/>
<feature type="region of interest" description="Disordered" evidence="1">
    <location>
        <begin position="129"/>
        <end position="148"/>
    </location>
</feature>
<reference evidence="3" key="1">
    <citation type="submission" date="2023-03" db="EMBL/GenBank/DDBJ databases">
        <title>Massive genome expansion in bonnet fungi (Mycena s.s.) driven by repeated elements and novel gene families across ecological guilds.</title>
        <authorList>
            <consortium name="Lawrence Berkeley National Laboratory"/>
            <person name="Harder C.B."/>
            <person name="Miyauchi S."/>
            <person name="Viragh M."/>
            <person name="Kuo A."/>
            <person name="Thoen E."/>
            <person name="Andreopoulos B."/>
            <person name="Lu D."/>
            <person name="Skrede I."/>
            <person name="Drula E."/>
            <person name="Henrissat B."/>
            <person name="Morin E."/>
            <person name="Kohler A."/>
            <person name="Barry K."/>
            <person name="LaButti K."/>
            <person name="Morin E."/>
            <person name="Salamov A."/>
            <person name="Lipzen A."/>
            <person name="Mereny Z."/>
            <person name="Hegedus B."/>
            <person name="Baldrian P."/>
            <person name="Stursova M."/>
            <person name="Weitz H."/>
            <person name="Taylor A."/>
            <person name="Grigoriev I.V."/>
            <person name="Nagy L.G."/>
            <person name="Martin F."/>
            <person name="Kauserud H."/>
        </authorList>
    </citation>
    <scope>NUCLEOTIDE SEQUENCE</scope>
    <source>
        <strain evidence="3">CBHHK182m</strain>
    </source>
</reference>
<evidence type="ECO:0000259" key="2">
    <source>
        <dbReference type="Pfam" id="PF05686"/>
    </source>
</evidence>
<sequence length="321" mass="35253">MSMCAERQPPPVGLSWAQCTDARLQWRGSNTGIWHAADGRWKEAHRVGPIFPLPGDGGGLRRGMENTQDSTKSILTLPSQIRLATLGAVMGSANVSVLDPGTGDDTLGLELPSLSFDLHDAQFAADAARQRPERINVPDPDAQSALSGDEAHEFAGADKIWGSKAKERIERLDKNVFGAQEKKVVGAAGKVPRACLLRVPALLNAAFAGAAPLNCEPSQRNARKDVDGNGWSSGFKRLLNSGSLFKASAYPEWFTDRLAPWVHYAPIQNSYTDLLHTRLFFRAYNERGARIAAAGRKWSRRFWRDAIWWPTISDFSLSMRG</sequence>
<evidence type="ECO:0000256" key="1">
    <source>
        <dbReference type="SAM" id="MobiDB-lite"/>
    </source>
</evidence>
<evidence type="ECO:0000313" key="3">
    <source>
        <dbReference type="EMBL" id="KAJ7723685.1"/>
    </source>
</evidence>
<gene>
    <name evidence="3" type="ORF">B0H16DRAFT_1737129</name>
</gene>
<keyword evidence="4" id="KW-1185">Reference proteome</keyword>
<feature type="domain" description="Glycosyl transferase CAP10" evidence="2">
    <location>
        <begin position="226"/>
        <end position="300"/>
    </location>
</feature>